<dbReference type="Proteomes" id="UP000596742">
    <property type="component" value="Unassembled WGS sequence"/>
</dbReference>
<keyword evidence="2" id="KW-1185">Reference proteome</keyword>
<reference evidence="1" key="1">
    <citation type="submission" date="2018-11" db="EMBL/GenBank/DDBJ databases">
        <authorList>
            <person name="Alioto T."/>
            <person name="Alioto T."/>
        </authorList>
    </citation>
    <scope>NUCLEOTIDE SEQUENCE</scope>
</reference>
<proteinExistence type="predicted"/>
<dbReference type="EMBL" id="UYJE01010346">
    <property type="protein sequence ID" value="VDI82393.1"/>
    <property type="molecule type" value="Genomic_DNA"/>
</dbReference>
<protein>
    <submittedName>
        <fullName evidence="1">Uncharacterized protein</fullName>
    </submittedName>
</protein>
<name>A0A8B6HNH6_MYTGA</name>
<dbReference type="AlphaFoldDB" id="A0A8B6HNH6"/>
<organism evidence="1 2">
    <name type="scientific">Mytilus galloprovincialis</name>
    <name type="common">Mediterranean mussel</name>
    <dbReference type="NCBI Taxonomy" id="29158"/>
    <lineage>
        <taxon>Eukaryota</taxon>
        <taxon>Metazoa</taxon>
        <taxon>Spiralia</taxon>
        <taxon>Lophotrochozoa</taxon>
        <taxon>Mollusca</taxon>
        <taxon>Bivalvia</taxon>
        <taxon>Autobranchia</taxon>
        <taxon>Pteriomorphia</taxon>
        <taxon>Mytilida</taxon>
        <taxon>Mytiloidea</taxon>
        <taxon>Mytilidae</taxon>
        <taxon>Mytilinae</taxon>
        <taxon>Mytilus</taxon>
    </lineage>
</organism>
<dbReference type="InterPro" id="IPR011042">
    <property type="entry name" value="6-blade_b-propeller_TolB-like"/>
</dbReference>
<gene>
    <name evidence="1" type="ORF">MGAL_10B071256</name>
</gene>
<dbReference type="OrthoDB" id="6066359at2759"/>
<evidence type="ECO:0000313" key="1">
    <source>
        <dbReference type="EMBL" id="VDI82393.1"/>
    </source>
</evidence>
<comment type="caution">
    <text evidence="1">The sequence shown here is derived from an EMBL/GenBank/DDBJ whole genome shotgun (WGS) entry which is preliminary data.</text>
</comment>
<accession>A0A8B6HNH6</accession>
<evidence type="ECO:0000313" key="2">
    <source>
        <dbReference type="Proteomes" id="UP000596742"/>
    </source>
</evidence>
<dbReference type="Gene3D" id="2.120.10.30">
    <property type="entry name" value="TolB, C-terminal domain"/>
    <property type="match status" value="1"/>
</dbReference>
<sequence>MRIGDSLRIIRETLKIASSYVADVTISGGRIYYTDFRSAKVYCFLLNGEEFWQFASEHVRRSRGVAVDNYNNVYVKSSESYNLSIIQHHGKDNQTLLRESDGLSGPSAVYYDKEKRTPHMQ</sequence>
<dbReference type="SUPFAM" id="SSF63825">
    <property type="entry name" value="YWTD domain"/>
    <property type="match status" value="1"/>
</dbReference>